<feature type="coiled-coil region" evidence="1">
    <location>
        <begin position="80"/>
        <end position="131"/>
    </location>
</feature>
<organism evidence="3 4">
    <name type="scientific">Cinchona calisaya</name>
    <dbReference type="NCBI Taxonomy" id="153742"/>
    <lineage>
        <taxon>Eukaryota</taxon>
        <taxon>Viridiplantae</taxon>
        <taxon>Streptophyta</taxon>
        <taxon>Embryophyta</taxon>
        <taxon>Tracheophyta</taxon>
        <taxon>Spermatophyta</taxon>
        <taxon>Magnoliopsida</taxon>
        <taxon>eudicotyledons</taxon>
        <taxon>Gunneridae</taxon>
        <taxon>Pentapetalae</taxon>
        <taxon>asterids</taxon>
        <taxon>lamiids</taxon>
        <taxon>Gentianales</taxon>
        <taxon>Rubiaceae</taxon>
        <taxon>Cinchonoideae</taxon>
        <taxon>Cinchoneae</taxon>
        <taxon>Cinchona</taxon>
    </lineage>
</organism>
<keyword evidence="4" id="KW-1185">Reference proteome</keyword>
<comment type="caution">
    <text evidence="3">The sequence shown here is derived from an EMBL/GenBank/DDBJ whole genome shotgun (WGS) entry which is preliminary data.</text>
</comment>
<dbReference type="Proteomes" id="UP001630127">
    <property type="component" value="Unassembled WGS sequence"/>
</dbReference>
<keyword evidence="1" id="KW-0175">Coiled coil</keyword>
<name>A0ABD3AWZ9_9GENT</name>
<dbReference type="Gene3D" id="1.10.287.1490">
    <property type="match status" value="1"/>
</dbReference>
<feature type="region of interest" description="Disordered" evidence="2">
    <location>
        <begin position="1"/>
        <end position="24"/>
    </location>
</feature>
<sequence length="173" mass="19031">MAGTSSDVTHEEIPQTKKDRKGREPLRDVLAAAIARVEKLELAMAETHDSVEDAVVRIDGVESRDKDLRGEMQGALNAAVDGLAQRSESLEAELVSIKDEIAAIRTERDQVATMQEEFEALKAELIALRGAVAGGTVMLQPTPRSDAPKPKEFSGHREAKVVDNFLWSMEQYF</sequence>
<gene>
    <name evidence="3" type="ORF">ACH5RR_004187</name>
</gene>
<protein>
    <submittedName>
        <fullName evidence="3">Uncharacterized protein</fullName>
    </submittedName>
</protein>
<proteinExistence type="predicted"/>
<feature type="compositionally biased region" description="Basic and acidic residues" evidence="2">
    <location>
        <begin position="8"/>
        <end position="24"/>
    </location>
</feature>
<dbReference type="AlphaFoldDB" id="A0ABD3AWZ9"/>
<evidence type="ECO:0000256" key="1">
    <source>
        <dbReference type="SAM" id="Coils"/>
    </source>
</evidence>
<evidence type="ECO:0000313" key="4">
    <source>
        <dbReference type="Proteomes" id="UP001630127"/>
    </source>
</evidence>
<evidence type="ECO:0000256" key="2">
    <source>
        <dbReference type="SAM" id="MobiDB-lite"/>
    </source>
</evidence>
<accession>A0ABD3AWZ9</accession>
<reference evidence="3 4" key="1">
    <citation type="submission" date="2024-11" db="EMBL/GenBank/DDBJ databases">
        <title>A near-complete genome assembly of Cinchona calisaya.</title>
        <authorList>
            <person name="Lian D.C."/>
            <person name="Zhao X.W."/>
            <person name="Wei L."/>
        </authorList>
    </citation>
    <scope>NUCLEOTIDE SEQUENCE [LARGE SCALE GENOMIC DNA]</scope>
    <source>
        <tissue evidence="3">Nenye</tissue>
    </source>
</reference>
<evidence type="ECO:0000313" key="3">
    <source>
        <dbReference type="EMBL" id="KAL3535726.1"/>
    </source>
</evidence>
<dbReference type="EMBL" id="JBJUIK010000002">
    <property type="protein sequence ID" value="KAL3535726.1"/>
    <property type="molecule type" value="Genomic_DNA"/>
</dbReference>